<dbReference type="InterPro" id="IPR000630">
    <property type="entry name" value="Ribosomal_uS8"/>
</dbReference>
<keyword evidence="5" id="KW-1185">Reference proteome</keyword>
<sequence>MSLVNLAHVCSHLQNASLARLGLTSIPYTKLHLSLALLLQKQGFLSQVKLAGPSPPASCFGQGPRDDHAVTNHPHGAAGRNRYSPEAALALAIRKGLDREGLLGAGFGEEAVDFAQQHAYRSREELEAQGWRRLAIQFIQNSQAEIDRLAEETENEFQLRRGRCADEEEEQALMNEVGSSPRERRENVEQDFLAQLPQERSELFQRYGSTPEESLEEIPFTWTDLKAIAGLNAFMSEREIRQNGITINAMGLDVPNQGITLPQTRFHDPDMLEAEGVVTQANRASRRLWLGLKYYQSMPVLSNAKMISKPTKRIWLNNRDLARVVRGNQAGEVKPMTRIGEIMAVSTDKGVMEARECVERRIGGQPLCRVW</sequence>
<dbReference type="Gene3D" id="3.30.1370.30">
    <property type="match status" value="1"/>
</dbReference>
<dbReference type="OrthoDB" id="409928at2759"/>
<dbReference type="EMBL" id="ML993580">
    <property type="protein sequence ID" value="KAF2172974.1"/>
    <property type="molecule type" value="Genomic_DNA"/>
</dbReference>
<dbReference type="InterPro" id="IPR035987">
    <property type="entry name" value="Ribosomal_uS8_sf"/>
</dbReference>
<evidence type="ECO:0008006" key="6">
    <source>
        <dbReference type="Google" id="ProtNLM"/>
    </source>
</evidence>
<protein>
    <recommendedName>
        <fullName evidence="6">Ribosomal protein S8</fullName>
    </recommendedName>
</protein>
<evidence type="ECO:0000256" key="1">
    <source>
        <dbReference type="ARBA" id="ARBA00006471"/>
    </source>
</evidence>
<dbReference type="GO" id="GO:0003735">
    <property type="term" value="F:structural constituent of ribosome"/>
    <property type="evidence" value="ECO:0007669"/>
    <property type="project" value="InterPro"/>
</dbReference>
<evidence type="ECO:0000313" key="4">
    <source>
        <dbReference type="EMBL" id="KAF2172974.1"/>
    </source>
</evidence>
<dbReference type="Gene3D" id="3.30.1490.10">
    <property type="match status" value="1"/>
</dbReference>
<dbReference type="FunFam" id="3.30.1490.10:FF:000005">
    <property type="entry name" value="Mitochondrial 40S ribosomal protein S8"/>
    <property type="match status" value="1"/>
</dbReference>
<dbReference type="GO" id="GO:1990904">
    <property type="term" value="C:ribonucleoprotein complex"/>
    <property type="evidence" value="ECO:0007669"/>
    <property type="project" value="UniProtKB-KW"/>
</dbReference>
<reference evidence="4" key="1">
    <citation type="journal article" date="2020" name="Stud. Mycol.">
        <title>101 Dothideomycetes genomes: a test case for predicting lifestyles and emergence of pathogens.</title>
        <authorList>
            <person name="Haridas S."/>
            <person name="Albert R."/>
            <person name="Binder M."/>
            <person name="Bloem J."/>
            <person name="Labutti K."/>
            <person name="Salamov A."/>
            <person name="Andreopoulos B."/>
            <person name="Baker S."/>
            <person name="Barry K."/>
            <person name="Bills G."/>
            <person name="Bluhm B."/>
            <person name="Cannon C."/>
            <person name="Castanera R."/>
            <person name="Culley D."/>
            <person name="Daum C."/>
            <person name="Ezra D."/>
            <person name="Gonzalez J."/>
            <person name="Henrissat B."/>
            <person name="Kuo A."/>
            <person name="Liang C."/>
            <person name="Lipzen A."/>
            <person name="Lutzoni F."/>
            <person name="Magnuson J."/>
            <person name="Mondo S."/>
            <person name="Nolan M."/>
            <person name="Ohm R."/>
            <person name="Pangilinan J."/>
            <person name="Park H.-J."/>
            <person name="Ramirez L."/>
            <person name="Alfaro M."/>
            <person name="Sun H."/>
            <person name="Tritt A."/>
            <person name="Yoshinaga Y."/>
            <person name="Zwiers L.-H."/>
            <person name="Turgeon B."/>
            <person name="Goodwin S."/>
            <person name="Spatafora J."/>
            <person name="Crous P."/>
            <person name="Grigoriev I."/>
        </authorList>
    </citation>
    <scope>NUCLEOTIDE SEQUENCE</scope>
    <source>
        <strain evidence="4">ATCC 36951</strain>
    </source>
</reference>
<comment type="similarity">
    <text evidence="1">Belongs to the universal ribosomal protein uS8 family.</text>
</comment>
<dbReference type="GO" id="GO:0005840">
    <property type="term" value="C:ribosome"/>
    <property type="evidence" value="ECO:0007669"/>
    <property type="project" value="UniProtKB-KW"/>
</dbReference>
<evidence type="ECO:0000256" key="2">
    <source>
        <dbReference type="ARBA" id="ARBA00022980"/>
    </source>
</evidence>
<evidence type="ECO:0000256" key="3">
    <source>
        <dbReference type="ARBA" id="ARBA00023274"/>
    </source>
</evidence>
<accession>A0A6A6D0M2</accession>
<dbReference type="Proteomes" id="UP000799537">
    <property type="component" value="Unassembled WGS sequence"/>
</dbReference>
<dbReference type="Pfam" id="PF00410">
    <property type="entry name" value="Ribosomal_S8"/>
    <property type="match status" value="1"/>
</dbReference>
<keyword evidence="2" id="KW-0689">Ribosomal protein</keyword>
<dbReference type="AlphaFoldDB" id="A0A6A6D0M2"/>
<name>A0A6A6D0M2_ZASCE</name>
<proteinExistence type="inferred from homology"/>
<organism evidence="4 5">
    <name type="scientific">Zasmidium cellare ATCC 36951</name>
    <dbReference type="NCBI Taxonomy" id="1080233"/>
    <lineage>
        <taxon>Eukaryota</taxon>
        <taxon>Fungi</taxon>
        <taxon>Dikarya</taxon>
        <taxon>Ascomycota</taxon>
        <taxon>Pezizomycotina</taxon>
        <taxon>Dothideomycetes</taxon>
        <taxon>Dothideomycetidae</taxon>
        <taxon>Mycosphaerellales</taxon>
        <taxon>Mycosphaerellaceae</taxon>
        <taxon>Zasmidium</taxon>
    </lineage>
</organism>
<keyword evidence="3" id="KW-0687">Ribonucleoprotein</keyword>
<evidence type="ECO:0000313" key="5">
    <source>
        <dbReference type="Proteomes" id="UP000799537"/>
    </source>
</evidence>
<dbReference type="SUPFAM" id="SSF56047">
    <property type="entry name" value="Ribosomal protein S8"/>
    <property type="match status" value="2"/>
</dbReference>
<dbReference type="RefSeq" id="XP_033673863.1">
    <property type="nucleotide sequence ID" value="XM_033811255.1"/>
</dbReference>
<dbReference type="GeneID" id="54564527"/>
<gene>
    <name evidence="4" type="ORF">M409DRAFT_49475</name>
</gene>
<dbReference type="GO" id="GO:0006412">
    <property type="term" value="P:translation"/>
    <property type="evidence" value="ECO:0007669"/>
    <property type="project" value="InterPro"/>
</dbReference>